<dbReference type="GO" id="GO:0009099">
    <property type="term" value="P:L-valine biosynthetic process"/>
    <property type="evidence" value="ECO:0007669"/>
    <property type="project" value="UniProtKB-UniRule"/>
</dbReference>
<evidence type="ECO:0000256" key="11">
    <source>
        <dbReference type="ARBA" id="ARBA00030593"/>
    </source>
</evidence>
<keyword evidence="5 12" id="KW-0028">Amino-acid biosynthesis</keyword>
<name>M1UW76_CYAM1</name>
<evidence type="ECO:0000313" key="15">
    <source>
        <dbReference type="EMBL" id="BAM82381.1"/>
    </source>
</evidence>
<evidence type="ECO:0000259" key="13">
    <source>
        <dbReference type="PROSITE" id="PS51850"/>
    </source>
</evidence>
<evidence type="ECO:0000256" key="3">
    <source>
        <dbReference type="ARBA" id="ARBA00004885"/>
    </source>
</evidence>
<evidence type="ECO:0000259" key="14">
    <source>
        <dbReference type="PROSITE" id="PS51851"/>
    </source>
</evidence>
<evidence type="ECO:0000256" key="9">
    <source>
        <dbReference type="ARBA" id="ARBA00023304"/>
    </source>
</evidence>
<dbReference type="AlphaFoldDB" id="M1UW76"/>
<feature type="binding site" evidence="12">
    <location>
        <position position="291"/>
    </location>
    <ligand>
        <name>Mg(2+)</name>
        <dbReference type="ChEBI" id="CHEBI:18420"/>
        <label>1</label>
    </ligand>
</feature>
<dbReference type="UniPathway" id="UPA00047">
    <property type="reaction ID" value="UER00056"/>
</dbReference>
<dbReference type="Gene3D" id="3.40.50.720">
    <property type="entry name" value="NAD(P)-binding Rossmann-like Domain"/>
    <property type="match status" value="1"/>
</dbReference>
<comment type="cofactor">
    <cofactor evidence="1">
        <name>Mg(2+)</name>
        <dbReference type="ChEBI" id="CHEBI:18420"/>
    </cofactor>
</comment>
<dbReference type="InterPro" id="IPR013328">
    <property type="entry name" value="6PGD_dom2"/>
</dbReference>
<evidence type="ECO:0000256" key="4">
    <source>
        <dbReference type="ARBA" id="ARBA00010318"/>
    </source>
</evidence>
<dbReference type="InterPro" id="IPR013023">
    <property type="entry name" value="KARI"/>
</dbReference>
<dbReference type="GO" id="GO:0009507">
    <property type="term" value="C:chloroplast"/>
    <property type="evidence" value="ECO:0007669"/>
    <property type="project" value="TreeGrafter"/>
</dbReference>
<comment type="similarity">
    <text evidence="4 12">Belongs to the ketol-acid reductoisomerase family.</text>
</comment>
<evidence type="ECO:0000256" key="2">
    <source>
        <dbReference type="ARBA" id="ARBA00004864"/>
    </source>
</evidence>
<dbReference type="KEGG" id="cme:CYME_CMR121C"/>
<dbReference type="Proteomes" id="UP000007014">
    <property type="component" value="Chromosome 18"/>
</dbReference>
<keyword evidence="8 12" id="KW-0560">Oxidoreductase</keyword>
<dbReference type="Gramene" id="CMR121CT">
    <property type="protein sequence ID" value="CMR121CT"/>
    <property type="gene ID" value="CMR121C"/>
</dbReference>
<dbReference type="OrthoDB" id="10255643at2759"/>
<keyword evidence="6 12" id="KW-0479">Metal-binding</keyword>
<dbReference type="PANTHER" id="PTHR21371">
    <property type="entry name" value="KETOL-ACID REDUCTOISOMERASE, MITOCHONDRIAL"/>
    <property type="match status" value="1"/>
</dbReference>
<feature type="binding site" evidence="12">
    <location>
        <position position="291"/>
    </location>
    <ligand>
        <name>Mg(2+)</name>
        <dbReference type="ChEBI" id="CHEBI:18420"/>
        <label>2</label>
    </ligand>
</feature>
<accession>M1UW76</accession>
<keyword evidence="7 12" id="KW-0460">Magnesium</keyword>
<dbReference type="InterPro" id="IPR036291">
    <property type="entry name" value="NAD(P)-bd_dom_sf"/>
</dbReference>
<evidence type="ECO:0000256" key="7">
    <source>
        <dbReference type="ARBA" id="ARBA00022842"/>
    </source>
</evidence>
<dbReference type="eggNOG" id="ENOG502QQBF">
    <property type="taxonomic scope" value="Eukaryota"/>
</dbReference>
<comment type="pathway">
    <text evidence="3">Amino-acid biosynthesis; L-isoleucine biosynthesis; L-isoleucine from 2-oxobutanoate: step 2/4.</text>
</comment>
<dbReference type="EMBL" id="AP006500">
    <property type="protein sequence ID" value="BAM82381.1"/>
    <property type="molecule type" value="Genomic_DNA"/>
</dbReference>
<dbReference type="GO" id="GO:0005739">
    <property type="term" value="C:mitochondrion"/>
    <property type="evidence" value="ECO:0007669"/>
    <property type="project" value="TreeGrafter"/>
</dbReference>
<gene>
    <name evidence="15" type="ORF">CYME_CMR121C</name>
</gene>
<dbReference type="GO" id="GO:0046872">
    <property type="term" value="F:metal ion binding"/>
    <property type="evidence" value="ECO:0007669"/>
    <property type="project" value="UniProtKB-UniRule"/>
</dbReference>
<dbReference type="SUPFAM" id="SSF48179">
    <property type="entry name" value="6-phosphogluconate dehydrogenase C-terminal domain-like"/>
    <property type="match status" value="1"/>
</dbReference>
<feature type="domain" description="KARI N-terminal Rossmann" evidence="13">
    <location>
        <begin position="84"/>
        <end position="282"/>
    </location>
</feature>
<dbReference type="RefSeq" id="XP_005538417.1">
    <property type="nucleotide sequence ID" value="XM_005538360.1"/>
</dbReference>
<dbReference type="HOGENOM" id="CLU_033821_5_1_1"/>
<evidence type="ECO:0000256" key="10">
    <source>
        <dbReference type="ARBA" id="ARBA00030209"/>
    </source>
</evidence>
<evidence type="ECO:0000313" key="16">
    <source>
        <dbReference type="Proteomes" id="UP000007014"/>
    </source>
</evidence>
<dbReference type="OMA" id="MVDNCSF"/>
<keyword evidence="16" id="KW-1185">Reference proteome</keyword>
<dbReference type="Gene3D" id="1.10.1040.10">
    <property type="entry name" value="N-(1-d-carboxylethyl)-l-norvaline Dehydrogenase, domain 2"/>
    <property type="match status" value="1"/>
</dbReference>
<feature type="binding site" evidence="12">
    <location>
        <position position="295"/>
    </location>
    <ligand>
        <name>Mg(2+)</name>
        <dbReference type="ChEBI" id="CHEBI:18420"/>
        <label>1</label>
    </ligand>
</feature>
<dbReference type="GeneID" id="16996813"/>
<evidence type="ECO:0000256" key="5">
    <source>
        <dbReference type="ARBA" id="ARBA00022605"/>
    </source>
</evidence>
<comment type="pathway">
    <text evidence="2">Amino-acid biosynthesis; L-valine biosynthesis; L-valine from pyruvate: step 2/4.</text>
</comment>
<reference evidence="15 16" key="1">
    <citation type="journal article" date="2004" name="Nature">
        <title>Genome sequence of the ultrasmall unicellular red alga Cyanidioschyzon merolae 10D.</title>
        <authorList>
            <person name="Matsuzaki M."/>
            <person name="Misumi O."/>
            <person name="Shin-i T."/>
            <person name="Maruyama S."/>
            <person name="Takahara M."/>
            <person name="Miyagishima S."/>
            <person name="Mori T."/>
            <person name="Nishida K."/>
            <person name="Yagisawa F."/>
            <person name="Nishida K."/>
            <person name="Yoshida Y."/>
            <person name="Nishimura Y."/>
            <person name="Nakao S."/>
            <person name="Kobayashi T."/>
            <person name="Momoyama Y."/>
            <person name="Higashiyama T."/>
            <person name="Minoda A."/>
            <person name="Sano M."/>
            <person name="Nomoto H."/>
            <person name="Oishi K."/>
            <person name="Hayashi H."/>
            <person name="Ohta F."/>
            <person name="Nishizaka S."/>
            <person name="Haga S."/>
            <person name="Miura S."/>
            <person name="Morishita T."/>
            <person name="Kabeya Y."/>
            <person name="Terasawa K."/>
            <person name="Suzuki Y."/>
            <person name="Ishii Y."/>
            <person name="Asakawa S."/>
            <person name="Takano H."/>
            <person name="Ohta N."/>
            <person name="Kuroiwa H."/>
            <person name="Tanaka K."/>
            <person name="Shimizu N."/>
            <person name="Sugano S."/>
            <person name="Sato N."/>
            <person name="Nozaki H."/>
            <person name="Ogasawara N."/>
            <person name="Kohara Y."/>
            <person name="Kuroiwa T."/>
        </authorList>
    </citation>
    <scope>NUCLEOTIDE SEQUENCE [LARGE SCALE GENOMIC DNA]</scope>
    <source>
        <strain evidence="15 16">10D</strain>
    </source>
</reference>
<dbReference type="SUPFAM" id="SSF51735">
    <property type="entry name" value="NAD(P)-binding Rossmann-fold domains"/>
    <property type="match status" value="1"/>
</dbReference>
<evidence type="ECO:0000256" key="1">
    <source>
        <dbReference type="ARBA" id="ARBA00001946"/>
    </source>
</evidence>
<evidence type="ECO:0000256" key="8">
    <source>
        <dbReference type="ARBA" id="ARBA00023002"/>
    </source>
</evidence>
<dbReference type="STRING" id="280699.M1UW76"/>
<dbReference type="PROSITE" id="PS51850">
    <property type="entry name" value="KARI_N"/>
    <property type="match status" value="1"/>
</dbReference>
<dbReference type="InterPro" id="IPR008927">
    <property type="entry name" value="6-PGluconate_DH-like_C_sf"/>
</dbReference>
<keyword evidence="9 12" id="KW-0100">Branched-chain amino acid biosynthesis</keyword>
<proteinExistence type="inferred from homology"/>
<organism evidence="15 16">
    <name type="scientific">Cyanidioschyzon merolae (strain NIES-3377 / 10D)</name>
    <name type="common">Unicellular red alga</name>
    <dbReference type="NCBI Taxonomy" id="280699"/>
    <lineage>
        <taxon>Eukaryota</taxon>
        <taxon>Rhodophyta</taxon>
        <taxon>Bangiophyceae</taxon>
        <taxon>Cyanidiales</taxon>
        <taxon>Cyanidiaceae</taxon>
        <taxon>Cyanidioschyzon</taxon>
    </lineage>
</organism>
<dbReference type="PROSITE" id="PS51851">
    <property type="entry name" value="KARI_C"/>
    <property type="match status" value="1"/>
</dbReference>
<evidence type="ECO:0000256" key="12">
    <source>
        <dbReference type="PROSITE-ProRule" id="PRU01198"/>
    </source>
</evidence>
<reference evidence="15 16" key="2">
    <citation type="journal article" date="2007" name="BMC Biol.">
        <title>A 100%-complete sequence reveals unusually simple genomic features in the hot-spring red alga Cyanidioschyzon merolae.</title>
        <authorList>
            <person name="Nozaki H."/>
            <person name="Takano H."/>
            <person name="Misumi O."/>
            <person name="Terasawa K."/>
            <person name="Matsuzaki M."/>
            <person name="Maruyama S."/>
            <person name="Nishida K."/>
            <person name="Yagisawa F."/>
            <person name="Yoshida Y."/>
            <person name="Fujiwara T."/>
            <person name="Takio S."/>
            <person name="Tamura K."/>
            <person name="Chung S.J."/>
            <person name="Nakamura S."/>
            <person name="Kuroiwa H."/>
            <person name="Tanaka K."/>
            <person name="Sato N."/>
            <person name="Kuroiwa T."/>
        </authorList>
    </citation>
    <scope>NUCLEOTIDE SEQUENCE [LARGE SCALE GENOMIC DNA]</scope>
    <source>
        <strain evidence="15 16">10D</strain>
    </source>
</reference>
<feature type="domain" description="KARI C-terminal knotted" evidence="14">
    <location>
        <begin position="283"/>
        <end position="425"/>
    </location>
</feature>
<dbReference type="InterPro" id="IPR000506">
    <property type="entry name" value="KARI_C"/>
</dbReference>
<dbReference type="GO" id="GO:0004455">
    <property type="term" value="F:ketol-acid reductoisomerase activity"/>
    <property type="evidence" value="ECO:0007669"/>
    <property type="project" value="UniProtKB-UniRule"/>
</dbReference>
<comment type="caution">
    <text evidence="12">Lacks conserved residue(s) required for the propagation of feature annotation.</text>
</comment>
<evidence type="ECO:0000256" key="6">
    <source>
        <dbReference type="ARBA" id="ARBA00022723"/>
    </source>
</evidence>
<dbReference type="InterPro" id="IPR013116">
    <property type="entry name" value="KARI_N"/>
</dbReference>
<dbReference type="PANTHER" id="PTHR21371:SF1">
    <property type="entry name" value="KETOL-ACID REDUCTOISOMERASE, MITOCHONDRIAL"/>
    <property type="match status" value="1"/>
</dbReference>
<sequence length="567" mass="61624">MLAFLLTGSCSTVPRSSFVACSRRGPRRAPVTAVRAEPRPARLQRVQAVAAPPAQHESELALDFHTKCFKKESIHLAGRTEYIVRGGRDVFRALPAAFAGVRTVGVVGWGSQGPAQAQNLRDSFADAGVDAKVVVGLRKGSRSMEAARAAGFTEADGTLREQNEVIREADLLLLLISDAAMAESFEEIQAAMKPGATLGLSHGFLLGHLDSIGAKFRPDISVILVAPKGMGPSVRRLYVQGKEKNGAGINCSFAVHQDVDGRATDLAIGWAVAIGAPFAFQTTLRNEYRSDIFGERGILLGAVHGIVESLFRRYRDQGVSDEQAFIRACESITGPISQKISKRGILAVYEDLNEEDRRIFADAYAASYMPAFDILLECYEDVESGNEIKSVIQAVRRHTRIPMGKIDTTHMWDVGKRVRAKRGSIPIDAFTAGVYIATMMAQIDVLLEKGHVLSEIINESVIESVDSLNPYMHARGVSYMVDNCSTTARLGARKWAPRFDYILMQQSYVKIDGKEGGLTAADRAHFDTFLKHPIHGAIVECAKLRPSVDISLTGSGSADAARAGMFE</sequence>
<dbReference type="Pfam" id="PF01450">
    <property type="entry name" value="KARI_C"/>
    <property type="match status" value="1"/>
</dbReference>
<dbReference type="Pfam" id="PF07991">
    <property type="entry name" value="KARI_N"/>
    <property type="match status" value="1"/>
</dbReference>
<dbReference type="UniPathway" id="UPA00049">
    <property type="reaction ID" value="UER00060"/>
</dbReference>
<dbReference type="GO" id="GO:0009097">
    <property type="term" value="P:isoleucine biosynthetic process"/>
    <property type="evidence" value="ECO:0007669"/>
    <property type="project" value="UniProtKB-UniRule"/>
</dbReference>
<protein>
    <recommendedName>
        <fullName evidence="11">Acetohydroxy-acid reductoisomerase</fullName>
    </recommendedName>
    <alternativeName>
        <fullName evidence="10">Alpha-keto-beta-hydroxylacyl reductoisomerase</fullName>
    </alternativeName>
</protein>